<proteinExistence type="predicted"/>
<protein>
    <recommendedName>
        <fullName evidence="4">DUF1189 domain-containing protein</fullName>
    </recommendedName>
</protein>
<dbReference type="InterPro" id="IPR009574">
    <property type="entry name" value="DUF1189"/>
</dbReference>
<feature type="transmembrane region" description="Helical" evidence="1">
    <location>
        <begin position="36"/>
        <end position="57"/>
    </location>
</feature>
<evidence type="ECO:0008006" key="4">
    <source>
        <dbReference type="Google" id="ProtNLM"/>
    </source>
</evidence>
<comment type="caution">
    <text evidence="2">The sequence shown here is derived from an EMBL/GenBank/DDBJ whole genome shotgun (WGS) entry which is preliminary data.</text>
</comment>
<feature type="transmembrane region" description="Helical" evidence="1">
    <location>
        <begin position="188"/>
        <end position="207"/>
    </location>
</feature>
<feature type="transmembrane region" description="Helical" evidence="1">
    <location>
        <begin position="268"/>
        <end position="287"/>
    </location>
</feature>
<name>A0A1F4V7M8_UNCKA</name>
<keyword evidence="1" id="KW-0812">Transmembrane</keyword>
<dbReference type="Pfam" id="PF06691">
    <property type="entry name" value="DUF1189"/>
    <property type="match status" value="1"/>
</dbReference>
<gene>
    <name evidence="2" type="ORF">A3D91_01540</name>
</gene>
<keyword evidence="1" id="KW-0472">Membrane</keyword>
<evidence type="ECO:0000313" key="2">
    <source>
        <dbReference type="EMBL" id="OGC52980.1"/>
    </source>
</evidence>
<reference evidence="2 3" key="1">
    <citation type="journal article" date="2016" name="Nat. Commun.">
        <title>Thousands of microbial genomes shed light on interconnected biogeochemical processes in an aquifer system.</title>
        <authorList>
            <person name="Anantharaman K."/>
            <person name="Brown C.T."/>
            <person name="Hug L.A."/>
            <person name="Sharon I."/>
            <person name="Castelle C.J."/>
            <person name="Probst A.J."/>
            <person name="Thomas B.C."/>
            <person name="Singh A."/>
            <person name="Wilkins M.J."/>
            <person name="Karaoz U."/>
            <person name="Brodie E.L."/>
            <person name="Williams K.H."/>
            <person name="Hubbard S.S."/>
            <person name="Banfield J.F."/>
        </authorList>
    </citation>
    <scope>NUCLEOTIDE SEQUENCE [LARGE SCALE GENOMIC DNA]</scope>
</reference>
<organism evidence="2 3">
    <name type="scientific">candidate division WWE3 bacterium RIFCSPHIGHO2_02_FULL_38_14</name>
    <dbReference type="NCBI Taxonomy" id="1802620"/>
    <lineage>
        <taxon>Bacteria</taxon>
        <taxon>Katanobacteria</taxon>
    </lineage>
</organism>
<evidence type="ECO:0000256" key="1">
    <source>
        <dbReference type="SAM" id="Phobius"/>
    </source>
</evidence>
<dbReference type="Proteomes" id="UP000178127">
    <property type="component" value="Unassembled WGS sequence"/>
</dbReference>
<dbReference type="EMBL" id="MEVD01000017">
    <property type="protein sequence ID" value="OGC52980.1"/>
    <property type="molecule type" value="Genomic_DNA"/>
</dbReference>
<dbReference type="AlphaFoldDB" id="A0A1F4V7M8"/>
<accession>A0A1F4V7M8</accession>
<evidence type="ECO:0000313" key="3">
    <source>
        <dbReference type="Proteomes" id="UP000178127"/>
    </source>
</evidence>
<keyword evidence="1" id="KW-1133">Transmembrane helix</keyword>
<sequence>MIEKLKALAYIFYKSLTSPVYYKDLVAANLNLSIKYFLSLTLVLSVIGSAVMAVKVAPTIQKDVKNLTETVLEVYPQDLVINVEDGKIKLNRDEPVLIQFPQDEEGASEANAALGLDDSTDLENLVVLDPNGTIEDVEKYKTLILINETNILARNASGQIDVQPLKDLPNGEFTREKLEESMKKLGDYAKALPIILFLIGVGGSLVVNSVTKFLIFFAMALALKAAAMVYEINLPYLKLFQIIIHTFTAPFIMETVLSIFNLKFPLPYWQFMLGLLIAGYLLVKIGGDYKAQPGLKKVEKQD</sequence>